<dbReference type="GO" id="GO:0097367">
    <property type="term" value="F:carbohydrate derivative binding"/>
    <property type="evidence" value="ECO:0007669"/>
    <property type="project" value="InterPro"/>
</dbReference>
<reference evidence="6" key="1">
    <citation type="submission" date="2020-09" db="EMBL/GenBank/DDBJ databases">
        <title>Bacillus faecalis sp. nov., a moderately halophilic bacterium isolated from cow faeces.</title>
        <authorList>
            <person name="Jiang L."/>
            <person name="Lee J."/>
        </authorList>
    </citation>
    <scope>NUCLEOTIDE SEQUENCE</scope>
    <source>
        <strain evidence="6">AGMB 02131</strain>
    </source>
</reference>
<dbReference type="EMBL" id="JACXSI010000019">
    <property type="protein sequence ID" value="MBD3108518.1"/>
    <property type="molecule type" value="Genomic_DNA"/>
</dbReference>
<dbReference type="InterPro" id="IPR047640">
    <property type="entry name" value="RpiR-like"/>
</dbReference>
<gene>
    <name evidence="6" type="ORF">IEO70_09070</name>
</gene>
<evidence type="ECO:0000313" key="6">
    <source>
        <dbReference type="EMBL" id="MBD3108518.1"/>
    </source>
</evidence>
<dbReference type="PROSITE" id="PS51464">
    <property type="entry name" value="SIS"/>
    <property type="match status" value="1"/>
</dbReference>
<name>A0A927HCK3_9BACI</name>
<keyword evidence="2" id="KW-0238">DNA-binding</keyword>
<dbReference type="Proteomes" id="UP000602076">
    <property type="component" value="Unassembled WGS sequence"/>
</dbReference>
<accession>A0A927HCK3</accession>
<dbReference type="SUPFAM" id="SSF46689">
    <property type="entry name" value="Homeodomain-like"/>
    <property type="match status" value="1"/>
</dbReference>
<keyword evidence="1" id="KW-0805">Transcription regulation</keyword>
<dbReference type="InterPro" id="IPR009057">
    <property type="entry name" value="Homeodomain-like_sf"/>
</dbReference>
<dbReference type="InterPro" id="IPR046348">
    <property type="entry name" value="SIS_dom_sf"/>
</dbReference>
<dbReference type="InterPro" id="IPR036388">
    <property type="entry name" value="WH-like_DNA-bd_sf"/>
</dbReference>
<dbReference type="GO" id="GO:1901135">
    <property type="term" value="P:carbohydrate derivative metabolic process"/>
    <property type="evidence" value="ECO:0007669"/>
    <property type="project" value="InterPro"/>
</dbReference>
<dbReference type="SUPFAM" id="SSF53697">
    <property type="entry name" value="SIS domain"/>
    <property type="match status" value="1"/>
</dbReference>
<dbReference type="InterPro" id="IPR001347">
    <property type="entry name" value="SIS_dom"/>
</dbReference>
<dbReference type="PROSITE" id="PS51071">
    <property type="entry name" value="HTH_RPIR"/>
    <property type="match status" value="1"/>
</dbReference>
<sequence>MDFFEISSKSLTTLTKNERELFDFVVKNMDAIKNKSIREVSAECFVSTTTFLRFVKKLGFAGYREFTTVIKFTLFNRTKEQDPSPFVVKQIDYREEYLKNIIESVRVLEPSKMEKIALKLAKRPRIFIFAKGLSKCVAQYVKYIYMMKGFLVEFPEDYHYRQAVAQHVTKDDLVIVLSYGGHDIELIQLVQQIKASKQSPYLISVTGADNNVIQNLSDINLYIFTDEIEMNKQDITSRISTIAILELVLYQFIEDSQEYSEEAVDFN</sequence>
<dbReference type="AlphaFoldDB" id="A0A927HCK3"/>
<dbReference type="Pfam" id="PF01380">
    <property type="entry name" value="SIS"/>
    <property type="match status" value="1"/>
</dbReference>
<dbReference type="InterPro" id="IPR035472">
    <property type="entry name" value="RpiR-like_SIS"/>
</dbReference>
<feature type="domain" description="HTH rpiR-type" evidence="4">
    <location>
        <begin position="1"/>
        <end position="77"/>
    </location>
</feature>
<dbReference type="PANTHER" id="PTHR30514:SF10">
    <property type="entry name" value="MURR_RPIR FAMILY TRANSCRIPTIONAL REGULATOR"/>
    <property type="match status" value="1"/>
</dbReference>
<feature type="domain" description="SIS" evidence="5">
    <location>
        <begin position="116"/>
        <end position="258"/>
    </location>
</feature>
<dbReference type="GO" id="GO:0003677">
    <property type="term" value="F:DNA binding"/>
    <property type="evidence" value="ECO:0007669"/>
    <property type="project" value="UniProtKB-KW"/>
</dbReference>
<protein>
    <submittedName>
        <fullName evidence="6">MurR/RpiR family transcriptional regulator</fullName>
    </submittedName>
</protein>
<dbReference type="Gene3D" id="3.40.50.10490">
    <property type="entry name" value="Glucose-6-phosphate isomerase like protein, domain 1"/>
    <property type="match status" value="1"/>
</dbReference>
<dbReference type="InterPro" id="IPR000281">
    <property type="entry name" value="HTH_RpiR"/>
</dbReference>
<comment type="caution">
    <text evidence="6">The sequence shown here is derived from an EMBL/GenBank/DDBJ whole genome shotgun (WGS) entry which is preliminary data.</text>
</comment>
<evidence type="ECO:0000313" key="7">
    <source>
        <dbReference type="Proteomes" id="UP000602076"/>
    </source>
</evidence>
<evidence type="ECO:0000259" key="5">
    <source>
        <dbReference type="PROSITE" id="PS51464"/>
    </source>
</evidence>
<dbReference type="PANTHER" id="PTHR30514">
    <property type="entry name" value="GLUCOKINASE"/>
    <property type="match status" value="1"/>
</dbReference>
<evidence type="ECO:0000256" key="2">
    <source>
        <dbReference type="ARBA" id="ARBA00023125"/>
    </source>
</evidence>
<evidence type="ECO:0000256" key="1">
    <source>
        <dbReference type="ARBA" id="ARBA00023015"/>
    </source>
</evidence>
<organism evidence="6 7">
    <name type="scientific">Peribacillus faecalis</name>
    <dbReference type="NCBI Taxonomy" id="2772559"/>
    <lineage>
        <taxon>Bacteria</taxon>
        <taxon>Bacillati</taxon>
        <taxon>Bacillota</taxon>
        <taxon>Bacilli</taxon>
        <taxon>Bacillales</taxon>
        <taxon>Bacillaceae</taxon>
        <taxon>Peribacillus</taxon>
    </lineage>
</organism>
<dbReference type="RefSeq" id="WP_190998060.1">
    <property type="nucleotide sequence ID" value="NZ_JACXSI010000019.1"/>
</dbReference>
<keyword evidence="7" id="KW-1185">Reference proteome</keyword>
<dbReference type="Gene3D" id="1.10.10.10">
    <property type="entry name" value="Winged helix-like DNA-binding domain superfamily/Winged helix DNA-binding domain"/>
    <property type="match status" value="1"/>
</dbReference>
<dbReference type="Pfam" id="PF01418">
    <property type="entry name" value="HTH_6"/>
    <property type="match status" value="1"/>
</dbReference>
<keyword evidence="3" id="KW-0804">Transcription</keyword>
<dbReference type="GO" id="GO:0003700">
    <property type="term" value="F:DNA-binding transcription factor activity"/>
    <property type="evidence" value="ECO:0007669"/>
    <property type="project" value="InterPro"/>
</dbReference>
<evidence type="ECO:0000256" key="3">
    <source>
        <dbReference type="ARBA" id="ARBA00023163"/>
    </source>
</evidence>
<evidence type="ECO:0000259" key="4">
    <source>
        <dbReference type="PROSITE" id="PS51071"/>
    </source>
</evidence>
<proteinExistence type="predicted"/>
<dbReference type="CDD" id="cd05013">
    <property type="entry name" value="SIS_RpiR"/>
    <property type="match status" value="1"/>
</dbReference>